<feature type="domain" description="PurM-like C-terminal" evidence="7">
    <location>
        <begin position="546"/>
        <end position="723"/>
    </location>
</feature>
<evidence type="ECO:0000259" key="8">
    <source>
        <dbReference type="Pfam" id="PF07992"/>
    </source>
</evidence>
<dbReference type="EMBL" id="UINC01001793">
    <property type="protein sequence ID" value="SUZ88893.1"/>
    <property type="molecule type" value="Genomic_DNA"/>
</dbReference>
<keyword evidence="2" id="KW-0547">Nucleotide-binding</keyword>
<dbReference type="GO" id="GO:0005524">
    <property type="term" value="F:ATP binding"/>
    <property type="evidence" value="ECO:0007669"/>
    <property type="project" value="UniProtKB-KW"/>
</dbReference>
<dbReference type="Gene3D" id="3.90.650.10">
    <property type="entry name" value="PurM-like C-terminal domain"/>
    <property type="match status" value="1"/>
</dbReference>
<sequence length="726" mass="77876">MLQIPDVRDVVLVGGGHSHVQVLRRFGMRREPGVRLTLVAREPHTPYSGMLPGFIAGQYLWDDIHIDLARLSAFCDARFIADEVVGIAPEDGRILFKDRPSIRYDALSINTGGIPLKGMPVNETVLPVKPIGRFIEAWEGLLERTRSRVGFPLAIVGGGPGSVELAIAIAERFGSRFFITLVTADSTLLLSHSNRTRTTIERILGLHGIVTTTGFSVDSVNSEGLWSASGDFLPAESTLWVSGVEAPKWLRDSGFDVDSDGFLRVDRSLRSMSHPNVFAAGDAVDLVGQSRPKSGVFAVREGPVLAENLRRFVLSRRLRKFRAQRKALALIRVSRQSAVASRGTWSMHGRWMGAWKHWIDARFMRRFNQLPSMAIGETALPVGLRDDAPAVMRCGGCGAKLGADLLARVLGQLPIQTGPDIRQGIGDDAAIVELGSSSIVTSCDSFRAMISDPYRFGRIAAHHAMSDLFAMGAVPRIALAIATVPAMADALMEDDLLQMMSGAVSVFSSHGVRLVGGHSAESSELSIGFTVTGAAPEEPLLKSGMQVGNQLVLSKPIGTGVLLAGAMQGKTSARDLMTSIEMMDQSNALAAGILRDHGATACTDVTGFGLLGHLGEMMRASDRTVVLDAFAVPILGGASALMENGIESSLQRNNEQVMKDFVVPEEHLHTSPVRLLVDPQTAGGLLASVPRDASASCVVALAQHGYDQARIVGMVTDESTSRIRIT</sequence>
<dbReference type="GO" id="GO:0016491">
    <property type="term" value="F:oxidoreductase activity"/>
    <property type="evidence" value="ECO:0007669"/>
    <property type="project" value="InterPro"/>
</dbReference>
<evidence type="ECO:0000256" key="2">
    <source>
        <dbReference type="ARBA" id="ARBA00022741"/>
    </source>
</evidence>
<protein>
    <recommendedName>
        <fullName evidence="10">Selenide, water dikinase</fullName>
    </recommendedName>
</protein>
<dbReference type="InterPro" id="IPR036188">
    <property type="entry name" value="FAD/NAD-bd_sf"/>
</dbReference>
<dbReference type="PANTHER" id="PTHR10256:SF0">
    <property type="entry name" value="INACTIVE SELENIDE, WATER DIKINASE-LIKE PROTEIN-RELATED"/>
    <property type="match status" value="1"/>
</dbReference>
<evidence type="ECO:0000259" key="7">
    <source>
        <dbReference type="Pfam" id="PF02769"/>
    </source>
</evidence>
<dbReference type="InterPro" id="IPR016188">
    <property type="entry name" value="PurM-like_N"/>
</dbReference>
<dbReference type="NCBIfam" id="TIGR00476">
    <property type="entry name" value="selD"/>
    <property type="match status" value="1"/>
</dbReference>
<dbReference type="GO" id="GO:0016260">
    <property type="term" value="P:selenocysteine biosynthetic process"/>
    <property type="evidence" value="ECO:0007669"/>
    <property type="project" value="TreeGrafter"/>
</dbReference>
<dbReference type="InterPro" id="IPR036676">
    <property type="entry name" value="PurM-like_C_sf"/>
</dbReference>
<evidence type="ECO:0000256" key="3">
    <source>
        <dbReference type="ARBA" id="ARBA00022777"/>
    </source>
</evidence>
<organism evidence="9">
    <name type="scientific">marine metagenome</name>
    <dbReference type="NCBI Taxonomy" id="408172"/>
    <lineage>
        <taxon>unclassified sequences</taxon>
        <taxon>metagenomes</taxon>
        <taxon>ecological metagenomes</taxon>
    </lineage>
</organism>
<evidence type="ECO:0000259" key="6">
    <source>
        <dbReference type="Pfam" id="PF00586"/>
    </source>
</evidence>
<evidence type="ECO:0000256" key="5">
    <source>
        <dbReference type="ARBA" id="ARBA00023266"/>
    </source>
</evidence>
<dbReference type="GO" id="GO:0005737">
    <property type="term" value="C:cytoplasm"/>
    <property type="evidence" value="ECO:0007669"/>
    <property type="project" value="TreeGrafter"/>
</dbReference>
<dbReference type="NCBIfam" id="TIGR03169">
    <property type="entry name" value="Nterm_to_SelD"/>
    <property type="match status" value="1"/>
</dbReference>
<dbReference type="InterPro" id="IPR036921">
    <property type="entry name" value="PurM-like_N_sf"/>
</dbReference>
<proteinExistence type="predicted"/>
<dbReference type="InterPro" id="IPR023753">
    <property type="entry name" value="FAD/NAD-binding_dom"/>
</dbReference>
<dbReference type="CDD" id="cd02195">
    <property type="entry name" value="SelD"/>
    <property type="match status" value="1"/>
</dbReference>
<dbReference type="SUPFAM" id="SSF55326">
    <property type="entry name" value="PurM N-terminal domain-like"/>
    <property type="match status" value="1"/>
</dbReference>
<evidence type="ECO:0008006" key="10">
    <source>
        <dbReference type="Google" id="ProtNLM"/>
    </source>
</evidence>
<keyword evidence="4" id="KW-0067">ATP-binding</keyword>
<dbReference type="PANTHER" id="PTHR10256">
    <property type="entry name" value="SELENIDE, WATER DIKINASE"/>
    <property type="match status" value="1"/>
</dbReference>
<accession>A0A381RIE4</accession>
<evidence type="ECO:0000256" key="1">
    <source>
        <dbReference type="ARBA" id="ARBA00022679"/>
    </source>
</evidence>
<gene>
    <name evidence="9" type="ORF">METZ01_LOCUS41747</name>
</gene>
<dbReference type="Gene3D" id="3.30.1330.10">
    <property type="entry name" value="PurM-like, N-terminal domain"/>
    <property type="match status" value="1"/>
</dbReference>
<dbReference type="Pfam" id="PF02769">
    <property type="entry name" value="AIRS_C"/>
    <property type="match status" value="1"/>
</dbReference>
<dbReference type="AlphaFoldDB" id="A0A381RIE4"/>
<dbReference type="SUPFAM" id="SSF51905">
    <property type="entry name" value="FAD/NAD(P)-binding domain"/>
    <property type="match status" value="2"/>
</dbReference>
<dbReference type="Pfam" id="PF07992">
    <property type="entry name" value="Pyr_redox_2"/>
    <property type="match status" value="1"/>
</dbReference>
<name>A0A381RIE4_9ZZZZ</name>
<dbReference type="InterPro" id="IPR017584">
    <property type="entry name" value="Pyridine_nucleo_diS_OxRdtase_N"/>
</dbReference>
<reference evidence="9" key="1">
    <citation type="submission" date="2018-05" db="EMBL/GenBank/DDBJ databases">
        <authorList>
            <person name="Lanie J.A."/>
            <person name="Ng W.-L."/>
            <person name="Kazmierczak K.M."/>
            <person name="Andrzejewski T.M."/>
            <person name="Davidsen T.M."/>
            <person name="Wayne K.J."/>
            <person name="Tettelin H."/>
            <person name="Glass J.I."/>
            <person name="Rusch D."/>
            <person name="Podicherti R."/>
            <person name="Tsui H.-C.T."/>
            <person name="Winkler M.E."/>
        </authorList>
    </citation>
    <scope>NUCLEOTIDE SEQUENCE</scope>
</reference>
<dbReference type="InterPro" id="IPR004536">
    <property type="entry name" value="SPS/SelD"/>
</dbReference>
<dbReference type="GO" id="GO:0004756">
    <property type="term" value="F:selenide, water dikinase activity"/>
    <property type="evidence" value="ECO:0007669"/>
    <property type="project" value="TreeGrafter"/>
</dbReference>
<keyword evidence="3" id="KW-0418">Kinase</keyword>
<dbReference type="Gene3D" id="3.50.50.100">
    <property type="match status" value="1"/>
</dbReference>
<keyword evidence="1" id="KW-0808">Transferase</keyword>
<feature type="domain" description="FAD/NAD(P)-binding" evidence="8">
    <location>
        <begin position="9"/>
        <end position="302"/>
    </location>
</feature>
<evidence type="ECO:0000313" key="9">
    <source>
        <dbReference type="EMBL" id="SUZ88893.1"/>
    </source>
</evidence>
<dbReference type="InterPro" id="IPR010918">
    <property type="entry name" value="PurM-like_C_dom"/>
</dbReference>
<evidence type="ECO:0000256" key="4">
    <source>
        <dbReference type="ARBA" id="ARBA00022840"/>
    </source>
</evidence>
<feature type="domain" description="PurM-like N-terminal" evidence="6">
    <location>
        <begin position="426"/>
        <end position="534"/>
    </location>
</feature>
<dbReference type="Pfam" id="PF00586">
    <property type="entry name" value="AIRS"/>
    <property type="match status" value="1"/>
</dbReference>
<dbReference type="SUPFAM" id="SSF56042">
    <property type="entry name" value="PurM C-terminal domain-like"/>
    <property type="match status" value="1"/>
</dbReference>
<keyword evidence="5" id="KW-0711">Selenium</keyword>